<name>A0A371CSA8_9APHY</name>
<dbReference type="EMBL" id="KZ857469">
    <property type="protein sequence ID" value="RDX43174.1"/>
    <property type="molecule type" value="Genomic_DNA"/>
</dbReference>
<accession>A0A371CSA8</accession>
<protein>
    <submittedName>
        <fullName evidence="2">Uncharacterized protein</fullName>
    </submittedName>
</protein>
<reference evidence="2 3" key="1">
    <citation type="journal article" date="2018" name="Biotechnol. Biofuels">
        <title>Integrative visual omics of the white-rot fungus Polyporus brumalis exposes the biotechnological potential of its oxidative enzymes for delignifying raw plant biomass.</title>
        <authorList>
            <person name="Miyauchi S."/>
            <person name="Rancon A."/>
            <person name="Drula E."/>
            <person name="Hage H."/>
            <person name="Chaduli D."/>
            <person name="Favel A."/>
            <person name="Grisel S."/>
            <person name="Henrissat B."/>
            <person name="Herpoel-Gimbert I."/>
            <person name="Ruiz-Duenas F.J."/>
            <person name="Chevret D."/>
            <person name="Hainaut M."/>
            <person name="Lin J."/>
            <person name="Wang M."/>
            <person name="Pangilinan J."/>
            <person name="Lipzen A."/>
            <person name="Lesage-Meessen L."/>
            <person name="Navarro D."/>
            <person name="Riley R."/>
            <person name="Grigoriev I.V."/>
            <person name="Zhou S."/>
            <person name="Raouche S."/>
            <person name="Rosso M.N."/>
        </authorList>
    </citation>
    <scope>NUCLEOTIDE SEQUENCE [LARGE SCALE GENOMIC DNA]</scope>
    <source>
        <strain evidence="2 3">BRFM 1820</strain>
    </source>
</reference>
<dbReference type="AlphaFoldDB" id="A0A371CSA8"/>
<feature type="transmembrane region" description="Helical" evidence="1">
    <location>
        <begin position="114"/>
        <end position="133"/>
    </location>
</feature>
<keyword evidence="1" id="KW-0472">Membrane</keyword>
<evidence type="ECO:0000313" key="2">
    <source>
        <dbReference type="EMBL" id="RDX43174.1"/>
    </source>
</evidence>
<evidence type="ECO:0000313" key="3">
    <source>
        <dbReference type="Proteomes" id="UP000256964"/>
    </source>
</evidence>
<dbReference type="OrthoDB" id="3068660at2759"/>
<sequence>MPALRQEVTIPSFSFPAQLELQQFHASFDWERIKELFRAFTRDMSEAANNGVAWVKEHPEEVKNTGLVCAAVVVLALTLYALAPAICLLLGAVIKLVFAVLKLLHSLVMIPIELVLRTVTAIINAILYCLGFTPSGVRSHSVASHGQSALYGPNTNGFFSTMQSAGARRR</sequence>
<dbReference type="Proteomes" id="UP000256964">
    <property type="component" value="Unassembled WGS sequence"/>
</dbReference>
<feature type="transmembrane region" description="Helical" evidence="1">
    <location>
        <begin position="66"/>
        <end position="94"/>
    </location>
</feature>
<gene>
    <name evidence="2" type="ORF">OH76DRAFT_1236986</name>
</gene>
<organism evidence="2 3">
    <name type="scientific">Lentinus brumalis</name>
    <dbReference type="NCBI Taxonomy" id="2498619"/>
    <lineage>
        <taxon>Eukaryota</taxon>
        <taxon>Fungi</taxon>
        <taxon>Dikarya</taxon>
        <taxon>Basidiomycota</taxon>
        <taxon>Agaricomycotina</taxon>
        <taxon>Agaricomycetes</taxon>
        <taxon>Polyporales</taxon>
        <taxon>Polyporaceae</taxon>
        <taxon>Lentinus</taxon>
    </lineage>
</organism>
<proteinExistence type="predicted"/>
<keyword evidence="1" id="KW-1133">Transmembrane helix</keyword>
<keyword evidence="3" id="KW-1185">Reference proteome</keyword>
<dbReference type="Gene3D" id="6.10.110.10">
    <property type="match status" value="1"/>
</dbReference>
<evidence type="ECO:0000256" key="1">
    <source>
        <dbReference type="SAM" id="Phobius"/>
    </source>
</evidence>
<dbReference type="InterPro" id="IPR038213">
    <property type="entry name" value="IFI6/IFI27-like_sf"/>
</dbReference>
<keyword evidence="1" id="KW-0812">Transmembrane</keyword>